<dbReference type="AlphaFoldDB" id="A0AAV2Q4A2"/>
<feature type="compositionally biased region" description="Acidic residues" evidence="1">
    <location>
        <begin position="362"/>
        <end position="374"/>
    </location>
</feature>
<keyword evidence="3" id="KW-1185">Reference proteome</keyword>
<evidence type="ECO:0000313" key="3">
    <source>
        <dbReference type="Proteomes" id="UP001497623"/>
    </source>
</evidence>
<accession>A0AAV2Q4A2</accession>
<gene>
    <name evidence="2" type="ORF">MNOR_LOCUS8349</name>
</gene>
<organism evidence="2 3">
    <name type="scientific">Meganyctiphanes norvegica</name>
    <name type="common">Northern krill</name>
    <name type="synonym">Thysanopoda norvegica</name>
    <dbReference type="NCBI Taxonomy" id="48144"/>
    <lineage>
        <taxon>Eukaryota</taxon>
        <taxon>Metazoa</taxon>
        <taxon>Ecdysozoa</taxon>
        <taxon>Arthropoda</taxon>
        <taxon>Crustacea</taxon>
        <taxon>Multicrustacea</taxon>
        <taxon>Malacostraca</taxon>
        <taxon>Eumalacostraca</taxon>
        <taxon>Eucarida</taxon>
        <taxon>Euphausiacea</taxon>
        <taxon>Euphausiidae</taxon>
        <taxon>Meganyctiphanes</taxon>
    </lineage>
</organism>
<dbReference type="InterPro" id="IPR016024">
    <property type="entry name" value="ARM-type_fold"/>
</dbReference>
<evidence type="ECO:0000313" key="2">
    <source>
        <dbReference type="EMBL" id="CAL4070782.1"/>
    </source>
</evidence>
<reference evidence="2 3" key="1">
    <citation type="submission" date="2024-05" db="EMBL/GenBank/DDBJ databases">
        <authorList>
            <person name="Wallberg A."/>
        </authorList>
    </citation>
    <scope>NUCLEOTIDE SEQUENCE [LARGE SCALE GENOMIC DNA]</scope>
</reference>
<sequence>MDALFLSNHLAKLLHDLRDPNTTPEMALQLLPSAAYRRVDIEPLVIFHACIKYIINRLRPGGYVDGVWEDFIRKTVIFSRYYTQVSIMFLRRYVTDSDVLADHNEVMTWLGEALSIPSNCPNPYTRLELFLLVKTFCNSSTFVDWRRMCDTFMQTICEIKPQNLYPNISVKDINGIIGCLHKPLQIVISTDIRKQLYKTNAVIMNSDETRFIVSCIQLIGVFALNAKTYEDNHTILETVGSLVDCGELLYDVLHRMSPLEQRQHYVVSHPPFRQYVVEALLDITQAIKNACGDRILTDSLRLLRHNVSIDLDVFTKAAELPKLMLQRQIHGPTTTIQKELILKYSLSLKETGDGDESLVKDDTDEEYDDYDDSLGENSDYSSEERSNS</sequence>
<protein>
    <submittedName>
        <fullName evidence="2">Uncharacterized protein</fullName>
    </submittedName>
</protein>
<dbReference type="SUPFAM" id="SSF48371">
    <property type="entry name" value="ARM repeat"/>
    <property type="match status" value="1"/>
</dbReference>
<feature type="region of interest" description="Disordered" evidence="1">
    <location>
        <begin position="351"/>
        <end position="388"/>
    </location>
</feature>
<evidence type="ECO:0000256" key="1">
    <source>
        <dbReference type="SAM" id="MobiDB-lite"/>
    </source>
</evidence>
<dbReference type="Proteomes" id="UP001497623">
    <property type="component" value="Unassembled WGS sequence"/>
</dbReference>
<proteinExistence type="predicted"/>
<comment type="caution">
    <text evidence="2">The sequence shown here is derived from an EMBL/GenBank/DDBJ whole genome shotgun (WGS) entry which is preliminary data.</text>
</comment>
<dbReference type="EMBL" id="CAXKWB010003866">
    <property type="protein sequence ID" value="CAL4070782.1"/>
    <property type="molecule type" value="Genomic_DNA"/>
</dbReference>
<name>A0AAV2Q4A2_MEGNR</name>